<reference evidence="1" key="2">
    <citation type="submission" date="2020-05" db="UniProtKB">
        <authorList>
            <consortium name="EnsemblMetazoa"/>
        </authorList>
    </citation>
    <scope>IDENTIFICATION</scope>
    <source>
        <strain evidence="1">IAEA</strain>
    </source>
</reference>
<dbReference type="EnsemblMetazoa" id="GPAI007704-RA">
    <property type="protein sequence ID" value="GPAI007704-PA"/>
    <property type="gene ID" value="GPAI007704"/>
</dbReference>
<dbReference type="VEuPathDB" id="VectorBase:GPAI007704"/>
<accession>A0A1A9Z9B4</accession>
<proteinExistence type="predicted"/>
<protein>
    <submittedName>
        <fullName evidence="1">Uncharacterized protein</fullName>
    </submittedName>
</protein>
<sequence length="101" mass="11617">ACGYCSGNGYVWLKLYTESVSRKRSKGQFCIIKYNKFIVFQNVCKPSLLIYRKGKGKSNYWMEDSKLCHLSYATSMKRNVLNMPLGLQLQTLRTTDSTKNA</sequence>
<dbReference type="Proteomes" id="UP000092445">
    <property type="component" value="Unassembled WGS sequence"/>
</dbReference>
<keyword evidence="2" id="KW-1185">Reference proteome</keyword>
<evidence type="ECO:0000313" key="2">
    <source>
        <dbReference type="Proteomes" id="UP000092445"/>
    </source>
</evidence>
<organism evidence="1 2">
    <name type="scientific">Glossina pallidipes</name>
    <name type="common">Tsetse fly</name>
    <dbReference type="NCBI Taxonomy" id="7398"/>
    <lineage>
        <taxon>Eukaryota</taxon>
        <taxon>Metazoa</taxon>
        <taxon>Ecdysozoa</taxon>
        <taxon>Arthropoda</taxon>
        <taxon>Hexapoda</taxon>
        <taxon>Insecta</taxon>
        <taxon>Pterygota</taxon>
        <taxon>Neoptera</taxon>
        <taxon>Endopterygota</taxon>
        <taxon>Diptera</taxon>
        <taxon>Brachycera</taxon>
        <taxon>Muscomorpha</taxon>
        <taxon>Hippoboscoidea</taxon>
        <taxon>Glossinidae</taxon>
        <taxon>Glossina</taxon>
    </lineage>
</organism>
<reference evidence="2" key="1">
    <citation type="submission" date="2014-03" db="EMBL/GenBank/DDBJ databases">
        <authorList>
            <person name="Aksoy S."/>
            <person name="Warren W."/>
            <person name="Wilson R.K."/>
        </authorList>
    </citation>
    <scope>NUCLEOTIDE SEQUENCE [LARGE SCALE GENOMIC DNA]</scope>
    <source>
        <strain evidence="2">IAEA</strain>
    </source>
</reference>
<evidence type="ECO:0000313" key="1">
    <source>
        <dbReference type="EnsemblMetazoa" id="GPAI007704-PA"/>
    </source>
</evidence>
<dbReference type="AlphaFoldDB" id="A0A1A9Z9B4"/>
<name>A0A1A9Z9B4_GLOPL</name>